<name>A0A1I1G0M9_9BACT</name>
<evidence type="ECO:0000313" key="2">
    <source>
        <dbReference type="EMBL" id="SFC05085.1"/>
    </source>
</evidence>
<keyword evidence="3" id="KW-1185">Reference proteome</keyword>
<dbReference type="EMBL" id="FOLE01000002">
    <property type="protein sequence ID" value="SFC05085.1"/>
    <property type="molecule type" value="Genomic_DNA"/>
</dbReference>
<proteinExistence type="predicted"/>
<dbReference type="RefSeq" id="WP_091509091.1">
    <property type="nucleotide sequence ID" value="NZ_FOLE01000002.1"/>
</dbReference>
<reference evidence="2 3" key="1">
    <citation type="submission" date="2016-10" db="EMBL/GenBank/DDBJ databases">
        <authorList>
            <person name="de Groot N.N."/>
        </authorList>
    </citation>
    <scope>NUCLEOTIDE SEQUENCE [LARGE SCALE GENOMIC DNA]</scope>
    <source>
        <strain evidence="2 3">DSM 6793</strain>
    </source>
</reference>
<accession>A0A1I1G0M9</accession>
<feature type="compositionally biased region" description="Basic residues" evidence="1">
    <location>
        <begin position="160"/>
        <end position="170"/>
    </location>
</feature>
<gene>
    <name evidence="2" type="ORF">SAMN05421780_102399</name>
</gene>
<feature type="region of interest" description="Disordered" evidence="1">
    <location>
        <begin position="158"/>
        <end position="184"/>
    </location>
</feature>
<organism evidence="2 3">
    <name type="scientific">Flexibacter flexilis DSM 6793</name>
    <dbReference type="NCBI Taxonomy" id="927664"/>
    <lineage>
        <taxon>Bacteria</taxon>
        <taxon>Pseudomonadati</taxon>
        <taxon>Bacteroidota</taxon>
        <taxon>Cytophagia</taxon>
        <taxon>Cytophagales</taxon>
        <taxon>Flexibacteraceae</taxon>
        <taxon>Flexibacter</taxon>
    </lineage>
</organism>
<evidence type="ECO:0000256" key="1">
    <source>
        <dbReference type="SAM" id="MobiDB-lite"/>
    </source>
</evidence>
<dbReference type="Proteomes" id="UP000199514">
    <property type="component" value="Unassembled WGS sequence"/>
</dbReference>
<sequence>MPRLATPFNRYTLPEYLAALDDYKQTKRDFNTLGFYRSILENEKLTLEEKQQVLAYAYPVIGKSFEFLVLKDPHTYYNISILGREQEPTIPEYRHIWQEIKAKQQAILEAKDFGHRSFGTYSKHDCGYEDCPYNGLMIQKGSVLSEGELHFCSDRDRTSAKKKSLAHKKDRKQEHRLIRRDEEL</sequence>
<feature type="compositionally biased region" description="Basic and acidic residues" evidence="1">
    <location>
        <begin position="171"/>
        <end position="184"/>
    </location>
</feature>
<dbReference type="AlphaFoldDB" id="A0A1I1G0M9"/>
<dbReference type="OrthoDB" id="8606671at2"/>
<protein>
    <submittedName>
        <fullName evidence="2">Uncharacterized protein</fullName>
    </submittedName>
</protein>
<dbReference type="STRING" id="927664.SAMN05421780_102399"/>
<evidence type="ECO:0000313" key="3">
    <source>
        <dbReference type="Proteomes" id="UP000199514"/>
    </source>
</evidence>